<evidence type="ECO:0000259" key="5">
    <source>
        <dbReference type="SMART" id="SM00244"/>
    </source>
</evidence>
<evidence type="ECO:0000256" key="4">
    <source>
        <dbReference type="SAM" id="Phobius"/>
    </source>
</evidence>
<sequence length="367" mass="40415">MSTAEPVDDGAHEHPKHRVVRHVRYRMSRSEKFIAVALIVGVVVLALIPFVFIIVPAGHVGVLYRLLRHGTETQFVYREGLGIKWPFDRIYTYEVRTKTLNESVHALATDGLSVQVQISVLYRPVPDSAGRLHQEVGYEYVDRIVRPISLGAVRDIIGKSDPHDLYRINVEDLEGRILDKMRRSPAAYGLIVFERVVVRDLDLPPTLNDSINRKLTEEQNALAYQYLIEQAKDEAERKRIEAIGIQTFYAIVANALTPQLLTWRGIEATVELSRSNNSKIVVVGGGKDQLPLILGSDIARQPDLPAPAVVDPRSNPLPPFRDLPRLFPKPGSADAASGAASGVVSSTGSTGSDKTSTQAATPGVKKP</sequence>
<evidence type="ECO:0000256" key="3">
    <source>
        <dbReference type="SAM" id="MobiDB-lite"/>
    </source>
</evidence>
<dbReference type="GO" id="GO:0016020">
    <property type="term" value="C:membrane"/>
    <property type="evidence" value="ECO:0007669"/>
    <property type="project" value="UniProtKB-SubCell"/>
</dbReference>
<dbReference type="EMBL" id="FCNY02000005">
    <property type="protein sequence ID" value="SAL35521.1"/>
    <property type="molecule type" value="Genomic_DNA"/>
</dbReference>
<dbReference type="CDD" id="cd03401">
    <property type="entry name" value="SPFH_prohibitin"/>
    <property type="match status" value="1"/>
</dbReference>
<dbReference type="SUPFAM" id="SSF117892">
    <property type="entry name" value="Band 7/SPFH domain"/>
    <property type="match status" value="1"/>
</dbReference>
<dbReference type="AlphaFoldDB" id="A0A158GUN4"/>
<proteinExistence type="predicted"/>
<comment type="subcellular location">
    <subcellularLocation>
        <location evidence="1">Membrane</location>
        <topology evidence="1">Single-pass membrane protein</topology>
    </subcellularLocation>
</comment>
<keyword evidence="4" id="KW-1133">Transmembrane helix</keyword>
<dbReference type="Proteomes" id="UP000054740">
    <property type="component" value="Unassembled WGS sequence"/>
</dbReference>
<keyword evidence="7" id="KW-1185">Reference proteome</keyword>
<reference evidence="7" key="1">
    <citation type="submission" date="2016-01" db="EMBL/GenBank/DDBJ databases">
        <authorList>
            <person name="Peeters C."/>
        </authorList>
    </citation>
    <scope>NUCLEOTIDE SEQUENCE [LARGE SCALE GENOMIC DNA]</scope>
</reference>
<keyword evidence="4" id="KW-0812">Transmembrane</keyword>
<organism evidence="6 7">
    <name type="scientific">Caballeronia cordobensis</name>
    <name type="common">Burkholderia cordobensis</name>
    <dbReference type="NCBI Taxonomy" id="1353886"/>
    <lineage>
        <taxon>Bacteria</taxon>
        <taxon>Pseudomonadati</taxon>
        <taxon>Pseudomonadota</taxon>
        <taxon>Betaproteobacteria</taxon>
        <taxon>Burkholderiales</taxon>
        <taxon>Burkholderiaceae</taxon>
        <taxon>Caballeronia</taxon>
    </lineage>
</organism>
<dbReference type="InterPro" id="IPR000163">
    <property type="entry name" value="Prohibitin"/>
</dbReference>
<feature type="domain" description="Band 7" evidence="5">
    <location>
        <begin position="50"/>
        <end position="215"/>
    </location>
</feature>
<dbReference type="Pfam" id="PF01145">
    <property type="entry name" value="Band_7"/>
    <property type="match status" value="1"/>
</dbReference>
<keyword evidence="2 4" id="KW-0472">Membrane</keyword>
<accession>A0A158GUN4</accession>
<dbReference type="PANTHER" id="PTHR23222">
    <property type="entry name" value="PROHIBITIN"/>
    <property type="match status" value="1"/>
</dbReference>
<dbReference type="SMART" id="SM00244">
    <property type="entry name" value="PHB"/>
    <property type="match status" value="1"/>
</dbReference>
<evidence type="ECO:0000256" key="1">
    <source>
        <dbReference type="ARBA" id="ARBA00004167"/>
    </source>
</evidence>
<evidence type="ECO:0000256" key="2">
    <source>
        <dbReference type="ARBA" id="ARBA00023136"/>
    </source>
</evidence>
<feature type="compositionally biased region" description="Low complexity" evidence="3">
    <location>
        <begin position="325"/>
        <end position="357"/>
    </location>
</feature>
<dbReference type="PANTHER" id="PTHR23222:SF1">
    <property type="entry name" value="PROHIBITIN-2"/>
    <property type="match status" value="1"/>
</dbReference>
<feature type="transmembrane region" description="Helical" evidence="4">
    <location>
        <begin position="33"/>
        <end position="55"/>
    </location>
</feature>
<evidence type="ECO:0000313" key="6">
    <source>
        <dbReference type="EMBL" id="SAL35521.1"/>
    </source>
</evidence>
<protein>
    <submittedName>
        <fullName evidence="6">SPFH domain / Band 7 family protein</fullName>
    </submittedName>
</protein>
<feature type="region of interest" description="Disordered" evidence="3">
    <location>
        <begin position="304"/>
        <end position="367"/>
    </location>
</feature>
<evidence type="ECO:0000313" key="7">
    <source>
        <dbReference type="Proteomes" id="UP000054740"/>
    </source>
</evidence>
<dbReference type="Gene3D" id="3.30.479.30">
    <property type="entry name" value="Band 7 domain"/>
    <property type="match status" value="1"/>
</dbReference>
<name>A0A158GUN4_CABCO</name>
<dbReference type="InterPro" id="IPR001107">
    <property type="entry name" value="Band_7"/>
</dbReference>
<dbReference type="GO" id="GO:0007005">
    <property type="term" value="P:mitochondrion organization"/>
    <property type="evidence" value="ECO:0007669"/>
    <property type="project" value="TreeGrafter"/>
</dbReference>
<dbReference type="InterPro" id="IPR036013">
    <property type="entry name" value="Band_7/SPFH_dom_sf"/>
</dbReference>
<gene>
    <name evidence="6" type="ORF">AWB70_02505</name>
</gene>